<dbReference type="PRINTS" id="PR00747">
    <property type="entry name" value="GLYHDRLASE47"/>
</dbReference>
<dbReference type="EC" id="3.2.1.-" evidence="9"/>
<evidence type="ECO:0000256" key="3">
    <source>
        <dbReference type="ARBA" id="ARBA00007658"/>
    </source>
</evidence>
<feature type="active site" description="Proton donor" evidence="6">
    <location>
        <position position="151"/>
    </location>
</feature>
<keyword evidence="7" id="KW-0106">Calcium</keyword>
<comment type="pathway">
    <text evidence="2">Protein modification; protein glycosylation.</text>
</comment>
<dbReference type="EMBL" id="ML996692">
    <property type="protein sequence ID" value="KAF2402007.1"/>
    <property type="molecule type" value="Genomic_DNA"/>
</dbReference>
<reference evidence="10" key="1">
    <citation type="journal article" date="2020" name="Stud. Mycol.">
        <title>101 Dothideomycetes genomes: a test case for predicting lifestyles and emergence of pathogens.</title>
        <authorList>
            <person name="Haridas S."/>
            <person name="Albert R."/>
            <person name="Binder M."/>
            <person name="Bloem J."/>
            <person name="Labutti K."/>
            <person name="Salamov A."/>
            <person name="Andreopoulos B."/>
            <person name="Baker S."/>
            <person name="Barry K."/>
            <person name="Bills G."/>
            <person name="Bluhm B."/>
            <person name="Cannon C."/>
            <person name="Castanera R."/>
            <person name="Culley D."/>
            <person name="Daum C."/>
            <person name="Ezra D."/>
            <person name="Gonzalez J."/>
            <person name="Henrissat B."/>
            <person name="Kuo A."/>
            <person name="Liang C."/>
            <person name="Lipzen A."/>
            <person name="Lutzoni F."/>
            <person name="Magnuson J."/>
            <person name="Mondo S."/>
            <person name="Nolan M."/>
            <person name="Ohm R."/>
            <person name="Pangilinan J."/>
            <person name="Park H.-J."/>
            <person name="Ramirez L."/>
            <person name="Alfaro M."/>
            <person name="Sun H."/>
            <person name="Tritt A."/>
            <person name="Yoshinaga Y."/>
            <person name="Zwiers L.-H."/>
            <person name="Turgeon B."/>
            <person name="Goodwin S."/>
            <person name="Spatafora J."/>
            <person name="Crous P."/>
            <person name="Grigoriev I."/>
        </authorList>
    </citation>
    <scope>NUCLEOTIDE SEQUENCE</scope>
    <source>
        <strain evidence="10">CBS 262.69</strain>
    </source>
</reference>
<evidence type="ECO:0000256" key="5">
    <source>
        <dbReference type="ARBA" id="ARBA00023157"/>
    </source>
</evidence>
<evidence type="ECO:0000313" key="11">
    <source>
        <dbReference type="Proteomes" id="UP000799640"/>
    </source>
</evidence>
<evidence type="ECO:0000256" key="6">
    <source>
        <dbReference type="PIRSR" id="PIRSR601382-1"/>
    </source>
</evidence>
<dbReference type="Gene3D" id="1.50.10.10">
    <property type="match status" value="1"/>
</dbReference>
<keyword evidence="9 10" id="KW-0326">Glycosidase</keyword>
<dbReference type="GO" id="GO:0036503">
    <property type="term" value="P:ERAD pathway"/>
    <property type="evidence" value="ECO:0007669"/>
    <property type="project" value="UniProtKB-ARBA"/>
</dbReference>
<dbReference type="OrthoDB" id="8118055at2759"/>
<organism evidence="10 11">
    <name type="scientific">Trichodelitschia bisporula</name>
    <dbReference type="NCBI Taxonomy" id="703511"/>
    <lineage>
        <taxon>Eukaryota</taxon>
        <taxon>Fungi</taxon>
        <taxon>Dikarya</taxon>
        <taxon>Ascomycota</taxon>
        <taxon>Pezizomycotina</taxon>
        <taxon>Dothideomycetes</taxon>
        <taxon>Dothideomycetes incertae sedis</taxon>
        <taxon>Phaeotrichales</taxon>
        <taxon>Phaeotrichaceae</taxon>
        <taxon>Trichodelitschia</taxon>
    </lineage>
</organism>
<dbReference type="PANTHER" id="PTHR11742">
    <property type="entry name" value="MANNOSYL-OLIGOSACCHARIDE ALPHA-1,2-MANNOSIDASE-RELATED"/>
    <property type="match status" value="1"/>
</dbReference>
<dbReference type="InterPro" id="IPR050749">
    <property type="entry name" value="Glycosyl_Hydrolase_47"/>
</dbReference>
<evidence type="ECO:0000256" key="4">
    <source>
        <dbReference type="ARBA" id="ARBA00022801"/>
    </source>
</evidence>
<accession>A0A6G1I1Q9</accession>
<evidence type="ECO:0000256" key="8">
    <source>
        <dbReference type="PIRSR" id="PIRSR601382-3"/>
    </source>
</evidence>
<feature type="active site" description="Proton donor" evidence="6">
    <location>
        <position position="405"/>
    </location>
</feature>
<sequence>MNQSPPSQHKAAFIHTLPPPTNIWVKLAPHHPAPTTPALPTAPPAARPRIQTSFPPLSPVAARVQRARASAVKTVFERAWAGYKEKAWLHDELLPVSGGSSDTFSGWGATLVDSLDTLSLLELDDEYDAAVKAVGGIEFGVPSGGDVNVFETGIRYLGGLLAGYEIAGCADEVLLRKASEVGALLLHAFDTPNHTPIARWDAHRAAKGEMQESAGVVLAELGSFGIEFTRLSQLTGDARFFALAQRIADAMAGQQNGTQMPGLWPVSVDPRSLDFTVDAQFSLGAMADSAVEYLPKMWQLLRGAGEVGERYKSMTLGALDAGMRHLVFRPMVPDGMDVLLLGKASVVHGAVVREYEVEHLGCFAGGMYALAGRLFVNQTLVDVGVRLARGCAWAYAASPRGVMPEVFQVLPCEGESLAKCAWNETRWKEAGGAGLPAGMTRVVNARHILRPEAIESLFYAYRITGDEGLREKAWGMFDAVEALTGTELGSTEVLDVMAAGEVVREDRMQSFWLAETLKYFYLMFREPGVLSLDEWVFNTEAHPVRVV</sequence>
<dbReference type="GO" id="GO:0005509">
    <property type="term" value="F:calcium ion binding"/>
    <property type="evidence" value="ECO:0007669"/>
    <property type="project" value="InterPro"/>
</dbReference>
<evidence type="ECO:0000313" key="10">
    <source>
        <dbReference type="EMBL" id="KAF2402007.1"/>
    </source>
</evidence>
<comment type="cofactor">
    <cofactor evidence="1 7">
        <name>Ca(2+)</name>
        <dbReference type="ChEBI" id="CHEBI:29108"/>
    </cofactor>
</comment>
<keyword evidence="7" id="KW-0479">Metal-binding</keyword>
<evidence type="ECO:0000256" key="9">
    <source>
        <dbReference type="RuleBase" id="RU361193"/>
    </source>
</evidence>
<feature type="active site" evidence="6">
    <location>
        <position position="452"/>
    </location>
</feature>
<name>A0A6G1I1Q9_9PEZI</name>
<feature type="binding site" evidence="7">
    <location>
        <position position="539"/>
    </location>
    <ligand>
        <name>Ca(2+)</name>
        <dbReference type="ChEBI" id="CHEBI:29108"/>
    </ligand>
</feature>
<dbReference type="UniPathway" id="UPA00378"/>
<evidence type="ECO:0000256" key="1">
    <source>
        <dbReference type="ARBA" id="ARBA00001913"/>
    </source>
</evidence>
<evidence type="ECO:0000256" key="2">
    <source>
        <dbReference type="ARBA" id="ARBA00004922"/>
    </source>
</evidence>
<dbReference type="GO" id="GO:0004571">
    <property type="term" value="F:mannosyl-oligosaccharide 1,2-alpha-mannosidase activity"/>
    <property type="evidence" value="ECO:0007669"/>
    <property type="project" value="InterPro"/>
</dbReference>
<dbReference type="GO" id="GO:0005975">
    <property type="term" value="P:carbohydrate metabolic process"/>
    <property type="evidence" value="ECO:0007669"/>
    <property type="project" value="InterPro"/>
</dbReference>
<feature type="disulfide bond" evidence="8">
    <location>
        <begin position="362"/>
        <end position="391"/>
    </location>
</feature>
<dbReference type="GO" id="GO:0016020">
    <property type="term" value="C:membrane"/>
    <property type="evidence" value="ECO:0007669"/>
    <property type="project" value="InterPro"/>
</dbReference>
<keyword evidence="11" id="KW-1185">Reference proteome</keyword>
<evidence type="ECO:0000256" key="7">
    <source>
        <dbReference type="PIRSR" id="PIRSR601382-2"/>
    </source>
</evidence>
<dbReference type="InterPro" id="IPR001382">
    <property type="entry name" value="Glyco_hydro_47"/>
</dbReference>
<dbReference type="Pfam" id="PF01532">
    <property type="entry name" value="Glyco_hydro_47"/>
    <property type="match status" value="1"/>
</dbReference>
<feature type="active site" evidence="6">
    <location>
        <position position="288"/>
    </location>
</feature>
<dbReference type="SUPFAM" id="SSF48225">
    <property type="entry name" value="Seven-hairpin glycosidases"/>
    <property type="match status" value="1"/>
</dbReference>
<dbReference type="AlphaFoldDB" id="A0A6G1I1Q9"/>
<gene>
    <name evidence="10" type="ORF">EJ06DRAFT_542477</name>
</gene>
<dbReference type="PANTHER" id="PTHR11742:SF89">
    <property type="entry name" value="ALPHA-1,2-MANNOSIDASE"/>
    <property type="match status" value="1"/>
</dbReference>
<protein>
    <recommendedName>
        <fullName evidence="9">alpha-1,2-Mannosidase</fullName>
        <ecNumber evidence="9">3.2.1.-</ecNumber>
    </recommendedName>
</protein>
<dbReference type="InterPro" id="IPR012341">
    <property type="entry name" value="6hp_glycosidase-like_sf"/>
</dbReference>
<dbReference type="InterPro" id="IPR036026">
    <property type="entry name" value="Seven-hairpin_glycosidases"/>
</dbReference>
<dbReference type="GO" id="GO:0005783">
    <property type="term" value="C:endoplasmic reticulum"/>
    <property type="evidence" value="ECO:0007669"/>
    <property type="project" value="TreeGrafter"/>
</dbReference>
<keyword evidence="4 9" id="KW-0378">Hydrolase</keyword>
<proteinExistence type="inferred from homology"/>
<keyword evidence="5 8" id="KW-1015">Disulfide bond</keyword>
<comment type="similarity">
    <text evidence="3 9">Belongs to the glycosyl hydrolase 47 family.</text>
</comment>
<dbReference type="Proteomes" id="UP000799640">
    <property type="component" value="Unassembled WGS sequence"/>
</dbReference>